<dbReference type="InterPro" id="IPR011011">
    <property type="entry name" value="Znf_FYVE_PHD"/>
</dbReference>
<dbReference type="InterPro" id="IPR017455">
    <property type="entry name" value="Znf_FYVE-rel"/>
</dbReference>
<dbReference type="GeneTree" id="ENSGT00940000156408"/>
<dbReference type="InterPro" id="IPR013083">
    <property type="entry name" value="Znf_RING/FYVE/PHD"/>
</dbReference>
<dbReference type="FunFam" id="2.30.29.30:FF:000167">
    <property type="entry name" value="Pleckstrin homology domain-containing family F member 2"/>
    <property type="match status" value="1"/>
</dbReference>
<dbReference type="OMA" id="PVRVCEH"/>
<dbReference type="SUPFAM" id="SSF50729">
    <property type="entry name" value="PH domain-like"/>
    <property type="match status" value="1"/>
</dbReference>
<evidence type="ECO:0000313" key="9">
    <source>
        <dbReference type="Proteomes" id="UP000007875"/>
    </source>
</evidence>
<feature type="domain" description="FYVE-type" evidence="7">
    <location>
        <begin position="163"/>
        <end position="223"/>
    </location>
</feature>
<dbReference type="GO" id="GO:0008333">
    <property type="term" value="P:endosome to lysosome transport"/>
    <property type="evidence" value="ECO:0007669"/>
    <property type="project" value="TreeGrafter"/>
</dbReference>
<reference evidence="8" key="2">
    <citation type="submission" date="2025-08" db="UniProtKB">
        <authorList>
            <consortium name="Ensembl"/>
        </authorList>
    </citation>
    <scope>IDENTIFICATION</scope>
</reference>
<dbReference type="Gene3D" id="2.30.29.30">
    <property type="entry name" value="Pleckstrin-homology domain (PH domain)/Phosphotyrosine-binding domain (PTB)"/>
    <property type="match status" value="1"/>
</dbReference>
<evidence type="ECO:0000256" key="5">
    <source>
        <dbReference type="SAM" id="MobiDB-lite"/>
    </source>
</evidence>
<accession>H2Z1X7</accession>
<dbReference type="InterPro" id="IPR051765">
    <property type="entry name" value="PH_domain-containing_F"/>
</dbReference>
<dbReference type="Gene3D" id="3.30.40.10">
    <property type="entry name" value="Zinc/RING finger domain, C3HC4 (zinc finger)"/>
    <property type="match status" value="1"/>
</dbReference>
<dbReference type="SMART" id="SM00233">
    <property type="entry name" value="PH"/>
    <property type="match status" value="1"/>
</dbReference>
<evidence type="ECO:0000259" key="6">
    <source>
        <dbReference type="PROSITE" id="PS50003"/>
    </source>
</evidence>
<feature type="domain" description="PH" evidence="6">
    <location>
        <begin position="35"/>
        <end position="140"/>
    </location>
</feature>
<dbReference type="GO" id="GO:0007032">
    <property type="term" value="P:endosome organization"/>
    <property type="evidence" value="ECO:0007669"/>
    <property type="project" value="TreeGrafter"/>
</dbReference>
<dbReference type="PROSITE" id="PS50003">
    <property type="entry name" value="PH_DOMAIN"/>
    <property type="match status" value="1"/>
</dbReference>
<dbReference type="Pfam" id="PF01363">
    <property type="entry name" value="FYVE"/>
    <property type="match status" value="1"/>
</dbReference>
<evidence type="ECO:0000256" key="4">
    <source>
        <dbReference type="PROSITE-ProRule" id="PRU00091"/>
    </source>
</evidence>
<dbReference type="SMART" id="SM00064">
    <property type="entry name" value="FYVE"/>
    <property type="match status" value="1"/>
</dbReference>
<dbReference type="SUPFAM" id="SSF57903">
    <property type="entry name" value="FYVE/PHD zinc finger"/>
    <property type="match status" value="1"/>
</dbReference>
<dbReference type="PANTHER" id="PTHR46280">
    <property type="entry name" value="PLECKSTRIN HOMOLOGY DOMAIN-CONTAINING FAMILY F MEMBER 2-RELATED"/>
    <property type="match status" value="1"/>
</dbReference>
<evidence type="ECO:0008006" key="10">
    <source>
        <dbReference type="Google" id="ProtNLM"/>
    </source>
</evidence>
<keyword evidence="2 4" id="KW-0863">Zinc-finger</keyword>
<feature type="compositionally biased region" description="Polar residues" evidence="5">
    <location>
        <begin position="226"/>
        <end position="235"/>
    </location>
</feature>
<protein>
    <recommendedName>
        <fullName evidence="10">FYVE-type domain-containing protein</fullName>
    </recommendedName>
</protein>
<dbReference type="PANTHER" id="PTHR46280:SF3">
    <property type="entry name" value="PLECKSTRIN HOMOLOGY DOMAIN-CONTAINING FAMILY F MEMBER 1 HOMOLOG"/>
    <property type="match status" value="1"/>
</dbReference>
<keyword evidence="9" id="KW-1185">Reference proteome</keyword>
<proteinExistence type="predicted"/>
<dbReference type="InterPro" id="IPR001849">
    <property type="entry name" value="PH_domain"/>
</dbReference>
<dbReference type="STRING" id="51511.ENSCSAVP00000011589"/>
<keyword evidence="1" id="KW-0479">Metal-binding</keyword>
<keyword evidence="3" id="KW-0862">Zinc</keyword>
<reference evidence="8" key="3">
    <citation type="submission" date="2025-09" db="UniProtKB">
        <authorList>
            <consortium name="Ensembl"/>
        </authorList>
    </citation>
    <scope>IDENTIFICATION</scope>
</reference>
<dbReference type="GO" id="GO:0008270">
    <property type="term" value="F:zinc ion binding"/>
    <property type="evidence" value="ECO:0007669"/>
    <property type="project" value="UniProtKB-KW"/>
</dbReference>
<dbReference type="AlphaFoldDB" id="H2Z1X7"/>
<dbReference type="InterPro" id="IPR055251">
    <property type="entry name" value="SOS1_NGEF_PH"/>
</dbReference>
<dbReference type="HOGENOM" id="CLU_064864_1_0_1"/>
<dbReference type="CDD" id="cd15717">
    <property type="entry name" value="FYVE_PKHF"/>
    <property type="match status" value="1"/>
</dbReference>
<organism evidence="8 9">
    <name type="scientific">Ciona savignyi</name>
    <name type="common">Pacific transparent sea squirt</name>
    <dbReference type="NCBI Taxonomy" id="51511"/>
    <lineage>
        <taxon>Eukaryota</taxon>
        <taxon>Metazoa</taxon>
        <taxon>Chordata</taxon>
        <taxon>Tunicata</taxon>
        <taxon>Ascidiacea</taxon>
        <taxon>Phlebobranchia</taxon>
        <taxon>Cionidae</taxon>
        <taxon>Ciona</taxon>
    </lineage>
</organism>
<dbReference type="InterPro" id="IPR037871">
    <property type="entry name" value="PH_Phafin"/>
</dbReference>
<dbReference type="eggNOG" id="KOG1729">
    <property type="taxonomic scope" value="Eukaryota"/>
</dbReference>
<name>H2Z1X7_CIOSA</name>
<dbReference type="GO" id="GO:0035091">
    <property type="term" value="F:phosphatidylinositol binding"/>
    <property type="evidence" value="ECO:0007669"/>
    <property type="project" value="TreeGrafter"/>
</dbReference>
<sequence>MVERLANTEINARRISHVEACFGSSGKPLFHPTRVLVGEGVLTKLCRKKPKQRQFFLFNDVLVYGNIVISKKRYNKQNVLSLRNVRVEEIPDSDTNGGAEGTEVLKNGWLIISTSKSFAVYAQTAMEKQEWLTHMNRCIEEEKKKSGPSIDVTEQFAPAWVPDSEAEECMRCKKTRFTALQRRHHCRRCGFVVCQGCSSKKVVIKNQSAKPLRVCDTCLTSLANKKDNSPPQNNKLAFGDTSISDSESSDDTRT</sequence>
<feature type="region of interest" description="Disordered" evidence="5">
    <location>
        <begin position="226"/>
        <end position="254"/>
    </location>
</feature>
<dbReference type="CDD" id="cd01218">
    <property type="entry name" value="PH_Phafin2-like"/>
    <property type="match status" value="1"/>
</dbReference>
<evidence type="ECO:0000256" key="3">
    <source>
        <dbReference type="ARBA" id="ARBA00022833"/>
    </source>
</evidence>
<evidence type="ECO:0000313" key="8">
    <source>
        <dbReference type="Ensembl" id="ENSCSAVP00000011589.1"/>
    </source>
</evidence>
<evidence type="ECO:0000256" key="2">
    <source>
        <dbReference type="ARBA" id="ARBA00022771"/>
    </source>
</evidence>
<evidence type="ECO:0000256" key="1">
    <source>
        <dbReference type="ARBA" id="ARBA00022723"/>
    </source>
</evidence>
<evidence type="ECO:0000259" key="7">
    <source>
        <dbReference type="PROSITE" id="PS50178"/>
    </source>
</evidence>
<dbReference type="FunCoup" id="H2Z1X7">
    <property type="interactions" value="44"/>
</dbReference>
<dbReference type="InterPro" id="IPR011993">
    <property type="entry name" value="PH-like_dom_sf"/>
</dbReference>
<dbReference type="InParanoid" id="H2Z1X7"/>
<dbReference type="PROSITE" id="PS50178">
    <property type="entry name" value="ZF_FYVE"/>
    <property type="match status" value="1"/>
</dbReference>
<reference evidence="9" key="1">
    <citation type="submission" date="2003-08" db="EMBL/GenBank/DDBJ databases">
        <authorList>
            <person name="Birren B."/>
            <person name="Nusbaum C."/>
            <person name="Abebe A."/>
            <person name="Abouelleil A."/>
            <person name="Adekoya E."/>
            <person name="Ait-zahra M."/>
            <person name="Allen N."/>
            <person name="Allen T."/>
            <person name="An P."/>
            <person name="Anderson M."/>
            <person name="Anderson S."/>
            <person name="Arachchi H."/>
            <person name="Armbruster J."/>
            <person name="Bachantsang P."/>
            <person name="Baldwin J."/>
            <person name="Barry A."/>
            <person name="Bayul T."/>
            <person name="Blitshsteyn B."/>
            <person name="Bloom T."/>
            <person name="Blye J."/>
            <person name="Boguslavskiy L."/>
            <person name="Borowsky M."/>
            <person name="Boukhgalter B."/>
            <person name="Brunache A."/>
            <person name="Butler J."/>
            <person name="Calixte N."/>
            <person name="Calvo S."/>
            <person name="Camarata J."/>
            <person name="Campo K."/>
            <person name="Chang J."/>
            <person name="Cheshatsang Y."/>
            <person name="Citroen M."/>
            <person name="Collymore A."/>
            <person name="Considine T."/>
            <person name="Cook A."/>
            <person name="Cooke P."/>
            <person name="Corum B."/>
            <person name="Cuomo C."/>
            <person name="David R."/>
            <person name="Dawoe T."/>
            <person name="Degray S."/>
            <person name="Dodge S."/>
            <person name="Dooley K."/>
            <person name="Dorje P."/>
            <person name="Dorjee K."/>
            <person name="Dorris L."/>
            <person name="Duffey N."/>
            <person name="Dupes A."/>
            <person name="Elkins T."/>
            <person name="Engels R."/>
            <person name="Erickson J."/>
            <person name="Farina A."/>
            <person name="Faro S."/>
            <person name="Ferreira P."/>
            <person name="Fischer H."/>
            <person name="Fitzgerald M."/>
            <person name="Foley K."/>
            <person name="Gage D."/>
            <person name="Galagan J."/>
            <person name="Gearin G."/>
            <person name="Gnerre S."/>
            <person name="Gnirke A."/>
            <person name="Goyette A."/>
            <person name="Graham J."/>
            <person name="Grandbois E."/>
            <person name="Gyaltsen K."/>
            <person name="Hafez N."/>
            <person name="Hagopian D."/>
            <person name="Hagos B."/>
            <person name="Hall J."/>
            <person name="Hatcher B."/>
            <person name="Heller A."/>
            <person name="Higgins H."/>
            <person name="Honan T."/>
            <person name="Horn A."/>
            <person name="Houde N."/>
            <person name="Hughes L."/>
            <person name="Hulme W."/>
            <person name="Husby E."/>
            <person name="Iliev I."/>
            <person name="Jaffe D."/>
            <person name="Jones C."/>
            <person name="Kamal M."/>
            <person name="Kamat A."/>
            <person name="Kamvysselis M."/>
            <person name="Karlsson E."/>
            <person name="Kells C."/>
            <person name="Kieu A."/>
            <person name="Kisner P."/>
            <person name="Kodira C."/>
            <person name="Kulbokas E."/>
            <person name="Labutti K."/>
            <person name="Lama D."/>
            <person name="Landers T."/>
            <person name="Leger J."/>
            <person name="Levine S."/>
            <person name="Lewis D."/>
            <person name="Lewis T."/>
            <person name="Lindblad-toh K."/>
            <person name="Liu X."/>
            <person name="Lokyitsang T."/>
            <person name="Lokyitsang Y."/>
            <person name="Lucien O."/>
            <person name="Lui A."/>
            <person name="Ma L.J."/>
            <person name="Mabbitt R."/>
            <person name="Macdonald J."/>
            <person name="Maclean C."/>
            <person name="Major J."/>
            <person name="Manning J."/>
            <person name="Marabella R."/>
            <person name="Maru K."/>
            <person name="Matthews C."/>
            <person name="Mauceli E."/>
            <person name="Mccarthy M."/>
            <person name="Mcdonough S."/>
            <person name="Mcghee T."/>
            <person name="Meldrim J."/>
            <person name="Meneus L."/>
            <person name="Mesirov J."/>
            <person name="Mihalev A."/>
            <person name="Mihova T."/>
            <person name="Mikkelsen T."/>
            <person name="Mlenga V."/>
            <person name="Moru K."/>
            <person name="Mozes J."/>
            <person name="Mulrain L."/>
            <person name="Munson G."/>
            <person name="Naylor J."/>
            <person name="Newes C."/>
            <person name="Nguyen C."/>
            <person name="Nguyen N."/>
            <person name="Nguyen T."/>
            <person name="Nicol R."/>
            <person name="Nielsen C."/>
            <person name="Nizzari M."/>
            <person name="Norbu C."/>
            <person name="Norbu N."/>
            <person name="O'donnell P."/>
            <person name="Okoawo O."/>
            <person name="O'leary S."/>
            <person name="Omotosho B."/>
            <person name="O'neill K."/>
            <person name="Osman S."/>
            <person name="Parker S."/>
            <person name="Perrin D."/>
            <person name="Phunkhang P."/>
            <person name="Piqani B."/>
            <person name="Purcell S."/>
            <person name="Rachupka T."/>
            <person name="Ramasamy U."/>
            <person name="Rameau R."/>
            <person name="Ray V."/>
            <person name="Raymond C."/>
            <person name="Retta R."/>
            <person name="Richardson S."/>
            <person name="Rise C."/>
            <person name="Rodriguez J."/>
            <person name="Rogers J."/>
            <person name="Rogov P."/>
            <person name="Rutman M."/>
            <person name="Schupbach R."/>
            <person name="Seaman C."/>
            <person name="Settipalli S."/>
            <person name="Sharpe T."/>
            <person name="Sheridan J."/>
            <person name="Sherpa N."/>
            <person name="Shi J."/>
            <person name="Smirnov S."/>
            <person name="Smith C."/>
            <person name="Sougnez C."/>
            <person name="Spencer B."/>
            <person name="Stalker J."/>
            <person name="Stange-thomann N."/>
            <person name="Stavropoulos S."/>
            <person name="Stetson K."/>
            <person name="Stone C."/>
            <person name="Stone S."/>
            <person name="Stubbs M."/>
            <person name="Talamas J."/>
            <person name="Tchuinga P."/>
            <person name="Tenzing P."/>
            <person name="Tesfaye S."/>
            <person name="Theodore J."/>
            <person name="Thoulutsang Y."/>
            <person name="Topham K."/>
            <person name="Towey S."/>
            <person name="Tsamla T."/>
            <person name="Tsomo N."/>
            <person name="Vallee D."/>
            <person name="Vassiliev H."/>
            <person name="Venkataraman V."/>
            <person name="Vinson J."/>
            <person name="Vo A."/>
            <person name="Wade C."/>
            <person name="Wang S."/>
            <person name="Wangchuk T."/>
            <person name="Wangdi T."/>
            <person name="Whittaker C."/>
            <person name="Wilkinson J."/>
            <person name="Wu Y."/>
            <person name="Wyman D."/>
            <person name="Yadav S."/>
            <person name="Yang S."/>
            <person name="Yang X."/>
            <person name="Yeager S."/>
            <person name="Yee E."/>
            <person name="Young G."/>
            <person name="Zainoun J."/>
            <person name="Zembeck L."/>
            <person name="Zimmer A."/>
            <person name="Zody M."/>
            <person name="Lander E."/>
        </authorList>
    </citation>
    <scope>NUCLEOTIDE SEQUENCE [LARGE SCALE GENOMIC DNA]</scope>
</reference>
<dbReference type="InterPro" id="IPR000306">
    <property type="entry name" value="Znf_FYVE"/>
</dbReference>
<dbReference type="GO" id="GO:0005769">
    <property type="term" value="C:early endosome"/>
    <property type="evidence" value="ECO:0007669"/>
    <property type="project" value="TreeGrafter"/>
</dbReference>
<dbReference type="Proteomes" id="UP000007875">
    <property type="component" value="Unassembled WGS sequence"/>
</dbReference>
<dbReference type="Pfam" id="PF22697">
    <property type="entry name" value="SOS1_NGEF_PH"/>
    <property type="match status" value="1"/>
</dbReference>
<dbReference type="Ensembl" id="ENSCSAVT00000011723.1">
    <property type="protein sequence ID" value="ENSCSAVP00000011589.1"/>
    <property type="gene ID" value="ENSCSAVG00000006798.1"/>
</dbReference>